<accession>A0ACA9L3P0</accession>
<keyword evidence="2" id="KW-1185">Reference proteome</keyword>
<reference evidence="1" key="1">
    <citation type="submission" date="2021-06" db="EMBL/GenBank/DDBJ databases">
        <authorList>
            <person name="Kallberg Y."/>
            <person name="Tangrot J."/>
            <person name="Rosling A."/>
        </authorList>
    </citation>
    <scope>NUCLEOTIDE SEQUENCE</scope>
    <source>
        <strain evidence="1">AU212A</strain>
    </source>
</reference>
<evidence type="ECO:0000313" key="2">
    <source>
        <dbReference type="Proteomes" id="UP000789860"/>
    </source>
</evidence>
<name>A0ACA9L3P0_9GLOM</name>
<organism evidence="1 2">
    <name type="scientific">Scutellospora calospora</name>
    <dbReference type="NCBI Taxonomy" id="85575"/>
    <lineage>
        <taxon>Eukaryota</taxon>
        <taxon>Fungi</taxon>
        <taxon>Fungi incertae sedis</taxon>
        <taxon>Mucoromycota</taxon>
        <taxon>Glomeromycotina</taxon>
        <taxon>Glomeromycetes</taxon>
        <taxon>Diversisporales</taxon>
        <taxon>Gigasporaceae</taxon>
        <taxon>Scutellospora</taxon>
    </lineage>
</organism>
<feature type="non-terminal residue" evidence="1">
    <location>
        <position position="1"/>
    </location>
</feature>
<dbReference type="Proteomes" id="UP000789860">
    <property type="component" value="Unassembled WGS sequence"/>
</dbReference>
<sequence>KESSSSLKVNDSKEFSSSSKVNDDNENIQPKKLNITCEDQSNNKIKQHSSEDFEQEVKVSNITEQPNQEIVKKELSPVVNEPSLQSSESKQINANPVQNINTNQILLNGKTYTRIEYLGRGGSSKVYKVKDSNSQVFALKKVSFHKVEESTIAGYINEIDLLEKLYGRTRIIKLYDHEIDYEKKTYIDG</sequence>
<proteinExistence type="predicted"/>
<protein>
    <submittedName>
        <fullName evidence="1">10384_t:CDS:1</fullName>
    </submittedName>
</protein>
<dbReference type="EMBL" id="CAJVPM010003649">
    <property type="protein sequence ID" value="CAG8504222.1"/>
    <property type="molecule type" value="Genomic_DNA"/>
</dbReference>
<gene>
    <name evidence="1" type="ORF">SCALOS_LOCUS3381</name>
</gene>
<evidence type="ECO:0000313" key="1">
    <source>
        <dbReference type="EMBL" id="CAG8504222.1"/>
    </source>
</evidence>
<comment type="caution">
    <text evidence="1">The sequence shown here is derived from an EMBL/GenBank/DDBJ whole genome shotgun (WGS) entry which is preliminary data.</text>
</comment>